<feature type="transmembrane region" description="Helical" evidence="1">
    <location>
        <begin position="55"/>
        <end position="76"/>
    </location>
</feature>
<evidence type="ECO:0000313" key="4">
    <source>
        <dbReference type="Proteomes" id="UP000501128"/>
    </source>
</evidence>
<organism evidence="3 4">
    <name type="scientific">Spirosoma rhododendri</name>
    <dbReference type="NCBI Taxonomy" id="2728024"/>
    <lineage>
        <taxon>Bacteria</taxon>
        <taxon>Pseudomonadati</taxon>
        <taxon>Bacteroidota</taxon>
        <taxon>Cytophagia</taxon>
        <taxon>Cytophagales</taxon>
        <taxon>Cytophagaceae</taxon>
        <taxon>Spirosoma</taxon>
    </lineage>
</organism>
<sequence>MRQSGSTVSGLAIASLVCGILAFFLLGIVLGILAIIFGGVALSKIRKNPEVSGRGMAVAGMILGIVATVVTVIFLASR</sequence>
<keyword evidence="1" id="KW-0472">Membrane</keyword>
<keyword evidence="1" id="KW-1133">Transmembrane helix</keyword>
<dbReference type="EMBL" id="CP051677">
    <property type="protein sequence ID" value="QJD81463.1"/>
    <property type="molecule type" value="Genomic_DNA"/>
</dbReference>
<evidence type="ECO:0000259" key="2">
    <source>
        <dbReference type="Pfam" id="PF13828"/>
    </source>
</evidence>
<keyword evidence="4" id="KW-1185">Reference proteome</keyword>
<reference evidence="3 4" key="1">
    <citation type="submission" date="2020-04" db="EMBL/GenBank/DDBJ databases">
        <title>Genome sequencing of novel species.</title>
        <authorList>
            <person name="Heo J."/>
            <person name="Kim S.-J."/>
            <person name="Kim J.-S."/>
            <person name="Hong S.-B."/>
            <person name="Kwon S.-W."/>
        </authorList>
    </citation>
    <scope>NUCLEOTIDE SEQUENCE [LARGE SCALE GENOMIC DNA]</scope>
    <source>
        <strain evidence="3 4">CJU-R4</strain>
    </source>
</reference>
<dbReference type="Proteomes" id="UP000501128">
    <property type="component" value="Chromosome"/>
</dbReference>
<feature type="domain" description="DUF4190" evidence="2">
    <location>
        <begin position="11"/>
        <end position="74"/>
    </location>
</feature>
<gene>
    <name evidence="3" type="ORF">HH216_22010</name>
</gene>
<dbReference type="Pfam" id="PF13828">
    <property type="entry name" value="DUF4190"/>
    <property type="match status" value="1"/>
</dbReference>
<accession>A0A7L5DVS6</accession>
<dbReference type="KEGG" id="srho:HH216_22010"/>
<feature type="transmembrane region" description="Helical" evidence="1">
    <location>
        <begin position="12"/>
        <end position="43"/>
    </location>
</feature>
<proteinExistence type="predicted"/>
<evidence type="ECO:0000256" key="1">
    <source>
        <dbReference type="SAM" id="Phobius"/>
    </source>
</evidence>
<protein>
    <submittedName>
        <fullName evidence="3">DUF4190 domain-containing protein</fullName>
    </submittedName>
</protein>
<evidence type="ECO:0000313" key="3">
    <source>
        <dbReference type="EMBL" id="QJD81463.1"/>
    </source>
</evidence>
<keyword evidence="1" id="KW-0812">Transmembrane</keyword>
<dbReference type="AlphaFoldDB" id="A0A7L5DVS6"/>
<name>A0A7L5DVS6_9BACT</name>
<dbReference type="InterPro" id="IPR025241">
    <property type="entry name" value="DUF4190"/>
</dbReference>